<protein>
    <recommendedName>
        <fullName evidence="2">F-box domain-containing protein</fullName>
    </recommendedName>
</protein>
<reference evidence="1" key="2">
    <citation type="journal article" date="2018" name="Nat. Commun.">
        <title>Tailed giant Tupanvirus possesses the most complete translational apparatus of the known virosphere.</title>
        <authorList>
            <person name="Abrahao J."/>
            <person name="Silva L."/>
            <person name="Silva L.S."/>
            <person name="Khalil J.Y.B."/>
            <person name="Rodrigues R."/>
            <person name="Arantes T."/>
            <person name="Assis F."/>
            <person name="Boratto P."/>
            <person name="Andrade M."/>
            <person name="Kroon E.G."/>
            <person name="Ribeiro B."/>
            <person name="Bergier I."/>
            <person name="Seligmann H."/>
            <person name="Ghigo E."/>
            <person name="Colson P."/>
            <person name="Levasseur A."/>
            <person name="Kroemer G."/>
            <person name="Raoult D."/>
            <person name="La Scola B."/>
        </authorList>
    </citation>
    <scope>NUCLEOTIDE SEQUENCE [LARGE SCALE GENOMIC DNA]</scope>
    <source>
        <strain evidence="1">Deep ocean</strain>
    </source>
</reference>
<accession>A0A6N1NPC1</accession>
<name>A0A6N1NPC1_9VIRU</name>
<organism evidence="1">
    <name type="scientific">Tupanvirus deep ocean</name>
    <dbReference type="NCBI Taxonomy" id="2126984"/>
    <lineage>
        <taxon>Viruses</taxon>
        <taxon>Varidnaviria</taxon>
        <taxon>Bamfordvirae</taxon>
        <taxon>Nucleocytoviricota</taxon>
        <taxon>Megaviricetes</taxon>
        <taxon>Imitervirales</taxon>
        <taxon>Mimiviridae</taxon>
        <taxon>Megamimivirinae</taxon>
        <taxon>Tupanvirus</taxon>
        <taxon>Tupanvirus altamarinense</taxon>
    </lineage>
</organism>
<dbReference type="EMBL" id="MF405918">
    <property type="protein sequence ID" value="QKU33863.1"/>
    <property type="molecule type" value="Genomic_DNA"/>
</dbReference>
<sequence>MEKLCHIFMLPTEILSILFNKLIDDEDFINITYTCKQFYSFCKERPLNKKYLLSNVIKNSRYSFQNIIYDMNLIIPDDFTKHIVTITFPEDFNGDINWVNSLPKLQFINVGMNFIDLDSLKLVPIHIKNKKELILKSIANQITHEEFSEEIKILKFGSCHDHYPAYKKKLALYQARIITLKYLLNAIKDGDTNYEVIRKFDILVRSTQYRRYGKSIKDLLLEFDIFKVYDPFFQTPNRLNITQFYRFEQIVKEKINLVKDLLVDLNYIYDIKMSNVNHIYMEIARKNNFLNVEDYINFIKRKYIFSDSMCESIINN</sequence>
<dbReference type="RefSeq" id="YP_010780471.1">
    <property type="nucleotide sequence ID" value="NC_075038.1"/>
</dbReference>
<dbReference type="SUPFAM" id="SSF81383">
    <property type="entry name" value="F-box domain"/>
    <property type="match status" value="1"/>
</dbReference>
<proteinExistence type="predicted"/>
<dbReference type="GeneID" id="80517162"/>
<dbReference type="KEGG" id="vg:80517162"/>
<evidence type="ECO:0008006" key="2">
    <source>
        <dbReference type="Google" id="ProtNLM"/>
    </source>
</evidence>
<evidence type="ECO:0000313" key="1">
    <source>
        <dbReference type="EMBL" id="QKU33863.1"/>
    </source>
</evidence>
<dbReference type="InterPro" id="IPR036047">
    <property type="entry name" value="F-box-like_dom_sf"/>
</dbReference>
<reference evidence="1" key="1">
    <citation type="submission" date="2017-06" db="EMBL/GenBank/DDBJ databases">
        <authorList>
            <person name="Assis F.L."/>
            <person name="Abrahao J.S."/>
            <person name="Silva L."/>
            <person name="Khalil J.B."/>
            <person name="Rodrigues R."/>
            <person name="Silva L.S."/>
            <person name="Boratto P."/>
            <person name="Andrade M."/>
            <person name="Kroon E.G."/>
            <person name="Ribeiro B."/>
            <person name="Bergier I."/>
            <person name="Seligmann H."/>
            <person name="Ghigo E."/>
            <person name="Colson P."/>
            <person name="Levasseur A."/>
            <person name="Raoult D."/>
            <person name="Scola B.L."/>
        </authorList>
    </citation>
    <scope>NUCLEOTIDE SEQUENCE</scope>
    <source>
        <strain evidence="1">Deep ocean</strain>
    </source>
</reference>